<dbReference type="InterPro" id="IPR017972">
    <property type="entry name" value="Cyt_P450_CS"/>
</dbReference>
<evidence type="ECO:0000256" key="9">
    <source>
        <dbReference type="PIRSR" id="PIRSR602401-1"/>
    </source>
</evidence>
<keyword evidence="11" id="KW-1133">Transmembrane helix</keyword>
<evidence type="ECO:0000256" key="7">
    <source>
        <dbReference type="ARBA" id="ARBA00023033"/>
    </source>
</evidence>
<keyword evidence="9 10" id="KW-0479">Metal-binding</keyword>
<dbReference type="PANTHER" id="PTHR24291">
    <property type="entry name" value="CYTOCHROME P450 FAMILY 4"/>
    <property type="match status" value="1"/>
</dbReference>
<evidence type="ECO:0000256" key="5">
    <source>
        <dbReference type="ARBA" id="ARBA00022824"/>
    </source>
</evidence>
<feature type="transmembrane region" description="Helical" evidence="11">
    <location>
        <begin position="22"/>
        <end position="43"/>
    </location>
</feature>
<organism evidence="12 13">
    <name type="scientific">Larinioides sclopetarius</name>
    <dbReference type="NCBI Taxonomy" id="280406"/>
    <lineage>
        <taxon>Eukaryota</taxon>
        <taxon>Metazoa</taxon>
        <taxon>Ecdysozoa</taxon>
        <taxon>Arthropoda</taxon>
        <taxon>Chelicerata</taxon>
        <taxon>Arachnida</taxon>
        <taxon>Araneae</taxon>
        <taxon>Araneomorphae</taxon>
        <taxon>Entelegynae</taxon>
        <taxon>Araneoidea</taxon>
        <taxon>Araneidae</taxon>
        <taxon>Larinioides</taxon>
    </lineage>
</organism>
<dbReference type="InterPro" id="IPR050196">
    <property type="entry name" value="Cytochrome_P450_Monoox"/>
</dbReference>
<dbReference type="Pfam" id="PF00067">
    <property type="entry name" value="p450"/>
    <property type="match status" value="1"/>
</dbReference>
<feature type="binding site" description="axial binding residue" evidence="9">
    <location>
        <position position="472"/>
    </location>
    <ligand>
        <name>heme</name>
        <dbReference type="ChEBI" id="CHEBI:30413"/>
    </ligand>
    <ligandPart>
        <name>Fe</name>
        <dbReference type="ChEBI" id="CHEBI:18248"/>
    </ligandPart>
</feature>
<dbReference type="GO" id="GO:0005506">
    <property type="term" value="F:iron ion binding"/>
    <property type="evidence" value="ECO:0007669"/>
    <property type="project" value="InterPro"/>
</dbReference>
<proteinExistence type="inferred from homology"/>
<dbReference type="PRINTS" id="PR00463">
    <property type="entry name" value="EP450I"/>
</dbReference>
<gene>
    <name evidence="12" type="ORF">LARSCL_LOCUS4028</name>
</gene>
<evidence type="ECO:0000256" key="1">
    <source>
        <dbReference type="ARBA" id="ARBA00001971"/>
    </source>
</evidence>
<keyword evidence="7 10" id="KW-0503">Monooxygenase</keyword>
<dbReference type="GO" id="GO:0004497">
    <property type="term" value="F:monooxygenase activity"/>
    <property type="evidence" value="ECO:0007669"/>
    <property type="project" value="UniProtKB-KW"/>
</dbReference>
<comment type="similarity">
    <text evidence="3 10">Belongs to the cytochrome P450 family.</text>
</comment>
<dbReference type="InterPro" id="IPR002401">
    <property type="entry name" value="Cyt_P450_E_grp-I"/>
</dbReference>
<keyword evidence="8 11" id="KW-0472">Membrane</keyword>
<evidence type="ECO:0000256" key="3">
    <source>
        <dbReference type="ARBA" id="ARBA00010617"/>
    </source>
</evidence>
<dbReference type="InterPro" id="IPR036396">
    <property type="entry name" value="Cyt_P450_sf"/>
</dbReference>
<keyword evidence="5" id="KW-0256">Endoplasmic reticulum</keyword>
<dbReference type="Proteomes" id="UP001497382">
    <property type="component" value="Unassembled WGS sequence"/>
</dbReference>
<evidence type="ECO:0008006" key="14">
    <source>
        <dbReference type="Google" id="ProtNLM"/>
    </source>
</evidence>
<keyword evidence="10" id="KW-0560">Oxidoreductase</keyword>
<protein>
    <recommendedName>
        <fullName evidence="14">Cytochrome P450</fullName>
    </recommendedName>
</protein>
<keyword evidence="11" id="KW-0812">Transmembrane</keyword>
<dbReference type="SUPFAM" id="SSF48264">
    <property type="entry name" value="Cytochrome P450"/>
    <property type="match status" value="1"/>
</dbReference>
<dbReference type="Gene3D" id="1.10.630.10">
    <property type="entry name" value="Cytochrome P450"/>
    <property type="match status" value="1"/>
</dbReference>
<keyword evidence="13" id="KW-1185">Reference proteome</keyword>
<reference evidence="12 13" key="1">
    <citation type="submission" date="2024-04" db="EMBL/GenBank/DDBJ databases">
        <authorList>
            <person name="Rising A."/>
            <person name="Reimegard J."/>
            <person name="Sonavane S."/>
            <person name="Akerstrom W."/>
            <person name="Nylinder S."/>
            <person name="Hedman E."/>
            <person name="Kallberg Y."/>
        </authorList>
    </citation>
    <scope>NUCLEOTIDE SEQUENCE [LARGE SCALE GENOMIC DNA]</scope>
</reference>
<dbReference type="GO" id="GO:0005789">
    <property type="term" value="C:endoplasmic reticulum membrane"/>
    <property type="evidence" value="ECO:0007669"/>
    <property type="project" value="UniProtKB-SubCell"/>
</dbReference>
<dbReference type="AlphaFoldDB" id="A0AAV1Z9E0"/>
<evidence type="ECO:0000256" key="11">
    <source>
        <dbReference type="SAM" id="Phobius"/>
    </source>
</evidence>
<evidence type="ECO:0000256" key="2">
    <source>
        <dbReference type="ARBA" id="ARBA00004586"/>
    </source>
</evidence>
<name>A0AAV1Z9E0_9ARAC</name>
<dbReference type="PROSITE" id="PS00086">
    <property type="entry name" value="CYTOCHROME_P450"/>
    <property type="match status" value="1"/>
</dbReference>
<evidence type="ECO:0000256" key="4">
    <source>
        <dbReference type="ARBA" id="ARBA00022617"/>
    </source>
</evidence>
<comment type="caution">
    <text evidence="12">The sequence shown here is derived from an EMBL/GenBank/DDBJ whole genome shotgun (WGS) entry which is preliminary data.</text>
</comment>
<evidence type="ECO:0000256" key="6">
    <source>
        <dbReference type="ARBA" id="ARBA00023004"/>
    </source>
</evidence>
<dbReference type="InterPro" id="IPR001128">
    <property type="entry name" value="Cyt_P450"/>
</dbReference>
<evidence type="ECO:0000313" key="13">
    <source>
        <dbReference type="Proteomes" id="UP001497382"/>
    </source>
</evidence>
<evidence type="ECO:0000256" key="10">
    <source>
        <dbReference type="RuleBase" id="RU000461"/>
    </source>
</evidence>
<dbReference type="PRINTS" id="PR00385">
    <property type="entry name" value="P450"/>
</dbReference>
<dbReference type="EMBL" id="CAXIEN010000032">
    <property type="protein sequence ID" value="CAL1268171.1"/>
    <property type="molecule type" value="Genomic_DNA"/>
</dbReference>
<keyword evidence="6 9" id="KW-0408">Iron</keyword>
<comment type="cofactor">
    <cofactor evidence="1 9">
        <name>heme</name>
        <dbReference type="ChEBI" id="CHEBI:30413"/>
    </cofactor>
</comment>
<keyword evidence="4 9" id="KW-0349">Heme</keyword>
<dbReference type="PANTHER" id="PTHR24291:SF189">
    <property type="entry name" value="CYTOCHROME P450 4C3-RELATED"/>
    <property type="match status" value="1"/>
</dbReference>
<dbReference type="GO" id="GO:0016705">
    <property type="term" value="F:oxidoreductase activity, acting on paired donors, with incorporation or reduction of molecular oxygen"/>
    <property type="evidence" value="ECO:0007669"/>
    <property type="project" value="InterPro"/>
</dbReference>
<comment type="subcellular location">
    <subcellularLocation>
        <location evidence="2">Endoplasmic reticulum membrane</location>
    </subcellularLocation>
</comment>
<dbReference type="GO" id="GO:0020037">
    <property type="term" value="F:heme binding"/>
    <property type="evidence" value="ECO:0007669"/>
    <property type="project" value="InterPro"/>
</dbReference>
<evidence type="ECO:0000256" key="8">
    <source>
        <dbReference type="ARBA" id="ARBA00023136"/>
    </source>
</evidence>
<sequence length="533" mass="62104">MSSFRFLARLTEFRNTVDTCQVFTALLITVISGIVLLVLKYAFFRRKYNQLWPGRKLGFIDILGNLSDFPWTDHGRNGFSFNVFLLQIISGYSRLFFDKQLFGFWVSYVPFIIIKKAEATEAVISGTKHMEKGWTYIWLRPWLGTGLLTSHGTKWKSRRKLLTPSFHFEILRDFMPVFNEQAHLFVKHLQKETTRDSTDIVMPVTLCSLDIICETTLGVTIAAQENSDSQYIKSVTRAGEIIMERMVNSLYWIDFFFDLMEPGKELKQHIKILHNFTMSVIQEKKRKLLSGDPEVGIKKKRMALMDLLLEHHIKTKSLTEEDIREEVDTFAFEGHDTTSMGISWALYLIGLHKDVQEKVHEELDGIFGDDNERHANTEDLKDMKYLDCVLKESQRIFPSVPFIARQINENTNICGYPIPKGTSCLIYIHNLHRDERWFPNPEKFDPDRFLPENCTNRHPFAYIPFSAGPRNCIGQRFAQMEEKIIVSTVLRHYTLESLDQRDKLPPAPELILRSSLPIRIKIRPREKLLSKQN</sequence>
<accession>A0AAV1Z9E0</accession>
<evidence type="ECO:0000313" key="12">
    <source>
        <dbReference type="EMBL" id="CAL1268171.1"/>
    </source>
</evidence>